<evidence type="ECO:0000259" key="5">
    <source>
        <dbReference type="Pfam" id="PF07992"/>
    </source>
</evidence>
<gene>
    <name evidence="6" type="ORF">SAMN05216454_1173</name>
</gene>
<dbReference type="PRINTS" id="PR00469">
    <property type="entry name" value="PNDRDTASEII"/>
</dbReference>
<comment type="subunit">
    <text evidence="4">Homodimer.</text>
</comment>
<dbReference type="GO" id="GO:0004791">
    <property type="term" value="F:thioredoxin-disulfide reductase (NADPH) activity"/>
    <property type="evidence" value="ECO:0007669"/>
    <property type="project" value="UniProtKB-UniRule"/>
</dbReference>
<dbReference type="Pfam" id="PF07992">
    <property type="entry name" value="Pyr_redox_2"/>
    <property type="match status" value="1"/>
</dbReference>
<dbReference type="OrthoDB" id="9806179at2"/>
<dbReference type="Gene3D" id="3.50.50.60">
    <property type="entry name" value="FAD/NAD(P)-binding domain"/>
    <property type="match status" value="2"/>
</dbReference>
<keyword evidence="3 4" id="KW-0560">Oxidoreductase</keyword>
<comment type="similarity">
    <text evidence="1 4">Belongs to the class-II pyridine nucleotide-disulfide oxidoreductase family.</text>
</comment>
<dbReference type="STRING" id="215200.SAMN05216454_1173"/>
<dbReference type="EC" id="1.8.1.9" evidence="4"/>
<dbReference type="GO" id="GO:0005737">
    <property type="term" value="C:cytoplasm"/>
    <property type="evidence" value="ECO:0007669"/>
    <property type="project" value="InterPro"/>
</dbReference>
<dbReference type="InterPro" id="IPR050097">
    <property type="entry name" value="Ferredoxin-NADP_redctase_2"/>
</dbReference>
<organism evidence="6 7">
    <name type="scientific">Peptostreptococcus russellii</name>
    <dbReference type="NCBI Taxonomy" id="215200"/>
    <lineage>
        <taxon>Bacteria</taxon>
        <taxon>Bacillati</taxon>
        <taxon>Bacillota</taxon>
        <taxon>Clostridia</taxon>
        <taxon>Peptostreptococcales</taxon>
        <taxon>Peptostreptococcaceae</taxon>
        <taxon>Peptostreptococcus</taxon>
    </lineage>
</organism>
<sequence length="309" mass="33607">MSEKTIYDIAIIGGGPGGMTAGIYGGRAELKTLILEKQFHGGQMVSTNEIENYPALPDTNGIELSNAMLEHAKRFGAEIRYNGVDKIEVLEDGLKKLTVGEDEILTKSVILSMGATSRKLGIPNEEKFTGRGVGYCAICDGGFYRNKVVAVNGGGDTAVEDALYLSRIASKVYLIHRRDELRANKTLQTRLFESDVEVVWNSTIKEVVGEDKTEAIITVDKTDGSERRIDIDGLFVAIGSNPNSELVKDLVELAPNGYIITDEDCKTSVEGIFAIGDIRKKSLRQIITAAADGAIAVHSAEKYILENFK</sequence>
<comment type="cofactor">
    <cofactor evidence="4">
        <name>FAD</name>
        <dbReference type="ChEBI" id="CHEBI:57692"/>
    </cofactor>
</comment>
<dbReference type="InterPro" id="IPR023753">
    <property type="entry name" value="FAD/NAD-binding_dom"/>
</dbReference>
<dbReference type="RefSeq" id="WP_091975986.1">
    <property type="nucleotide sequence ID" value="NZ_FODF01000017.1"/>
</dbReference>
<keyword evidence="7" id="KW-1185">Reference proteome</keyword>
<evidence type="ECO:0000313" key="7">
    <source>
        <dbReference type="Proteomes" id="UP000199512"/>
    </source>
</evidence>
<proteinExistence type="inferred from homology"/>
<name>A0A1H8JSZ2_9FIRM</name>
<keyword evidence="4" id="KW-0274">FAD</keyword>
<evidence type="ECO:0000313" key="6">
    <source>
        <dbReference type="EMBL" id="SEN83681.1"/>
    </source>
</evidence>
<evidence type="ECO:0000256" key="2">
    <source>
        <dbReference type="ARBA" id="ARBA00022630"/>
    </source>
</evidence>
<keyword evidence="2 4" id="KW-0285">Flavoprotein</keyword>
<evidence type="ECO:0000256" key="1">
    <source>
        <dbReference type="ARBA" id="ARBA00009333"/>
    </source>
</evidence>
<keyword evidence="4" id="KW-0676">Redox-active center</keyword>
<reference evidence="6 7" key="1">
    <citation type="submission" date="2016-10" db="EMBL/GenBank/DDBJ databases">
        <authorList>
            <person name="de Groot N.N."/>
        </authorList>
    </citation>
    <scope>NUCLEOTIDE SEQUENCE [LARGE SCALE GENOMIC DNA]</scope>
    <source>
        <strain evidence="6 7">Calf135</strain>
    </source>
</reference>
<feature type="domain" description="FAD/NAD(P)-binding" evidence="5">
    <location>
        <begin position="7"/>
        <end position="293"/>
    </location>
</feature>
<dbReference type="Proteomes" id="UP000199512">
    <property type="component" value="Unassembled WGS sequence"/>
</dbReference>
<dbReference type="SUPFAM" id="SSF51905">
    <property type="entry name" value="FAD/NAD(P)-binding domain"/>
    <property type="match status" value="1"/>
</dbReference>
<accession>A0A1H8JSZ2</accession>
<dbReference type="GO" id="GO:0019430">
    <property type="term" value="P:removal of superoxide radicals"/>
    <property type="evidence" value="ECO:0007669"/>
    <property type="project" value="UniProtKB-UniRule"/>
</dbReference>
<dbReference type="NCBIfam" id="TIGR01292">
    <property type="entry name" value="TRX_reduct"/>
    <property type="match status" value="1"/>
</dbReference>
<dbReference type="AlphaFoldDB" id="A0A1H8JSZ2"/>
<dbReference type="EMBL" id="FODF01000017">
    <property type="protein sequence ID" value="SEN83681.1"/>
    <property type="molecule type" value="Genomic_DNA"/>
</dbReference>
<protein>
    <recommendedName>
        <fullName evidence="4">Thioredoxin reductase</fullName>
        <ecNumber evidence="4">1.8.1.9</ecNumber>
    </recommendedName>
</protein>
<dbReference type="PRINTS" id="PR00368">
    <property type="entry name" value="FADPNR"/>
</dbReference>
<dbReference type="InterPro" id="IPR036188">
    <property type="entry name" value="FAD/NAD-bd_sf"/>
</dbReference>
<comment type="catalytic activity">
    <reaction evidence="4">
        <text>[thioredoxin]-dithiol + NADP(+) = [thioredoxin]-disulfide + NADPH + H(+)</text>
        <dbReference type="Rhea" id="RHEA:20345"/>
        <dbReference type="Rhea" id="RHEA-COMP:10698"/>
        <dbReference type="Rhea" id="RHEA-COMP:10700"/>
        <dbReference type="ChEBI" id="CHEBI:15378"/>
        <dbReference type="ChEBI" id="CHEBI:29950"/>
        <dbReference type="ChEBI" id="CHEBI:50058"/>
        <dbReference type="ChEBI" id="CHEBI:57783"/>
        <dbReference type="ChEBI" id="CHEBI:58349"/>
        <dbReference type="EC" id="1.8.1.9"/>
    </reaction>
</comment>
<dbReference type="PANTHER" id="PTHR48105">
    <property type="entry name" value="THIOREDOXIN REDUCTASE 1-RELATED-RELATED"/>
    <property type="match status" value="1"/>
</dbReference>
<dbReference type="InterPro" id="IPR005982">
    <property type="entry name" value="Thioredox_Rdtase"/>
</dbReference>
<evidence type="ECO:0000256" key="4">
    <source>
        <dbReference type="RuleBase" id="RU003880"/>
    </source>
</evidence>
<evidence type="ECO:0000256" key="3">
    <source>
        <dbReference type="ARBA" id="ARBA00023002"/>
    </source>
</evidence>